<dbReference type="EMBL" id="JAIWYP010000009">
    <property type="protein sequence ID" value="KAH3774322.1"/>
    <property type="molecule type" value="Genomic_DNA"/>
</dbReference>
<keyword evidence="3" id="KW-1185">Reference proteome</keyword>
<evidence type="ECO:0000313" key="3">
    <source>
        <dbReference type="Proteomes" id="UP000828390"/>
    </source>
</evidence>
<comment type="similarity">
    <text evidence="1">Belongs to the UPF0598 family.</text>
</comment>
<gene>
    <name evidence="2" type="ORF">DPMN_175701</name>
</gene>
<accession>A0A9D4IJ06</accession>
<name>A0A9D4IJ06_DREPO</name>
<dbReference type="Proteomes" id="UP000828390">
    <property type="component" value="Unassembled WGS sequence"/>
</dbReference>
<protein>
    <submittedName>
        <fullName evidence="2">Uncharacterized protein</fullName>
    </submittedName>
</protein>
<sequence length="197" mass="22829">MIHYIQGQSPEPKIREYFYYIDHQGQLFLDDAKMKNFTSCFKEKKFLDFFFKQIKHNETGRYAEEFPYLSPCGRERNYIRCDDRPIVYVHLTENSPSTSEDILSYGYAGSPTLRVPFQPEKICMLPSTGRIYHPGIERLGGVGLIKSSIAIAISKHFEFKNGEEFPPTHFTWKGVKYTLTNELLSRMTPDSDGCSNL</sequence>
<dbReference type="PANTHER" id="PTHR31449:SF3">
    <property type="entry name" value="UPF0598 PROTEIN C8ORF82"/>
    <property type="match status" value="1"/>
</dbReference>
<evidence type="ECO:0000313" key="2">
    <source>
        <dbReference type="EMBL" id="KAH3774322.1"/>
    </source>
</evidence>
<proteinExistence type="inferred from homology"/>
<dbReference type="Pfam" id="PF14956">
    <property type="entry name" value="DUF4505"/>
    <property type="match status" value="1"/>
</dbReference>
<comment type="caution">
    <text evidence="2">The sequence shown here is derived from an EMBL/GenBank/DDBJ whole genome shotgun (WGS) entry which is preliminary data.</text>
</comment>
<dbReference type="InterPro" id="IPR028108">
    <property type="entry name" value="DUF4505"/>
</dbReference>
<dbReference type="AlphaFoldDB" id="A0A9D4IJ06"/>
<organism evidence="2 3">
    <name type="scientific">Dreissena polymorpha</name>
    <name type="common">Zebra mussel</name>
    <name type="synonym">Mytilus polymorpha</name>
    <dbReference type="NCBI Taxonomy" id="45954"/>
    <lineage>
        <taxon>Eukaryota</taxon>
        <taxon>Metazoa</taxon>
        <taxon>Spiralia</taxon>
        <taxon>Lophotrochozoa</taxon>
        <taxon>Mollusca</taxon>
        <taxon>Bivalvia</taxon>
        <taxon>Autobranchia</taxon>
        <taxon>Heteroconchia</taxon>
        <taxon>Euheterodonta</taxon>
        <taxon>Imparidentia</taxon>
        <taxon>Neoheterodontei</taxon>
        <taxon>Myida</taxon>
        <taxon>Dreissenoidea</taxon>
        <taxon>Dreissenidae</taxon>
        <taxon>Dreissena</taxon>
    </lineage>
</organism>
<dbReference type="PANTHER" id="PTHR31449">
    <property type="entry name" value="UPF0598 PROTEIN C8ORF82"/>
    <property type="match status" value="1"/>
</dbReference>
<reference evidence="2" key="2">
    <citation type="submission" date="2020-11" db="EMBL/GenBank/DDBJ databases">
        <authorList>
            <person name="McCartney M.A."/>
            <person name="Auch B."/>
            <person name="Kono T."/>
            <person name="Mallez S."/>
            <person name="Becker A."/>
            <person name="Gohl D.M."/>
            <person name="Silverstein K.A.T."/>
            <person name="Koren S."/>
            <person name="Bechman K.B."/>
            <person name="Herman A."/>
            <person name="Abrahante J.E."/>
            <person name="Garbe J."/>
        </authorList>
    </citation>
    <scope>NUCLEOTIDE SEQUENCE</scope>
    <source>
        <strain evidence="2">Duluth1</strain>
        <tissue evidence="2">Whole animal</tissue>
    </source>
</reference>
<evidence type="ECO:0000256" key="1">
    <source>
        <dbReference type="ARBA" id="ARBA00006322"/>
    </source>
</evidence>
<reference evidence="2" key="1">
    <citation type="journal article" date="2019" name="bioRxiv">
        <title>The Genome of the Zebra Mussel, Dreissena polymorpha: A Resource for Invasive Species Research.</title>
        <authorList>
            <person name="McCartney M.A."/>
            <person name="Auch B."/>
            <person name="Kono T."/>
            <person name="Mallez S."/>
            <person name="Zhang Y."/>
            <person name="Obille A."/>
            <person name="Becker A."/>
            <person name="Abrahante J.E."/>
            <person name="Garbe J."/>
            <person name="Badalamenti J.P."/>
            <person name="Herman A."/>
            <person name="Mangelson H."/>
            <person name="Liachko I."/>
            <person name="Sullivan S."/>
            <person name="Sone E.D."/>
            <person name="Koren S."/>
            <person name="Silverstein K.A.T."/>
            <person name="Beckman K.B."/>
            <person name="Gohl D.M."/>
        </authorList>
    </citation>
    <scope>NUCLEOTIDE SEQUENCE</scope>
    <source>
        <strain evidence="2">Duluth1</strain>
        <tissue evidence="2">Whole animal</tissue>
    </source>
</reference>